<dbReference type="RefSeq" id="WP_189115120.1">
    <property type="nucleotide sequence ID" value="NZ_BMQC01000011.1"/>
</dbReference>
<comment type="caution">
    <text evidence="4">The sequence shown here is derived from an EMBL/GenBank/DDBJ whole genome shotgun (WGS) entry which is preliminary data.</text>
</comment>
<feature type="region of interest" description="Disordered" evidence="1">
    <location>
        <begin position="295"/>
        <end position="393"/>
    </location>
</feature>
<evidence type="ECO:0000313" key="5">
    <source>
        <dbReference type="Proteomes" id="UP000662200"/>
    </source>
</evidence>
<feature type="compositionally biased region" description="Pro residues" evidence="1">
    <location>
        <begin position="318"/>
        <end position="353"/>
    </location>
</feature>
<feature type="region of interest" description="Disordered" evidence="1">
    <location>
        <begin position="475"/>
        <end position="525"/>
    </location>
</feature>
<feature type="compositionally biased region" description="Acidic residues" evidence="1">
    <location>
        <begin position="808"/>
        <end position="821"/>
    </location>
</feature>
<dbReference type="SUPFAM" id="SSF48452">
    <property type="entry name" value="TPR-like"/>
    <property type="match status" value="1"/>
</dbReference>
<accession>A0A8J3FJE2</accession>
<keyword evidence="2" id="KW-0472">Membrane</keyword>
<evidence type="ECO:0000256" key="2">
    <source>
        <dbReference type="SAM" id="Phobius"/>
    </source>
</evidence>
<keyword evidence="5" id="KW-1185">Reference proteome</keyword>
<evidence type="ECO:0000256" key="1">
    <source>
        <dbReference type="SAM" id="MobiDB-lite"/>
    </source>
</evidence>
<dbReference type="InterPro" id="IPR036388">
    <property type="entry name" value="WH-like_DNA-bd_sf"/>
</dbReference>
<dbReference type="Gene3D" id="3.10.350.10">
    <property type="entry name" value="LysM domain"/>
    <property type="match status" value="2"/>
</dbReference>
<feature type="compositionally biased region" description="Polar residues" evidence="1">
    <location>
        <begin position="363"/>
        <end position="372"/>
    </location>
</feature>
<evidence type="ECO:0000313" key="4">
    <source>
        <dbReference type="EMBL" id="GGK36792.1"/>
    </source>
</evidence>
<dbReference type="AlphaFoldDB" id="A0A8J3FJE2"/>
<dbReference type="InterPro" id="IPR005158">
    <property type="entry name" value="BTAD"/>
</dbReference>
<dbReference type="InterPro" id="IPR036779">
    <property type="entry name" value="LysM_dom_sf"/>
</dbReference>
<feature type="region of interest" description="Disordered" evidence="1">
    <location>
        <begin position="744"/>
        <end position="822"/>
    </location>
</feature>
<reference evidence="4" key="1">
    <citation type="journal article" date="2014" name="Int. J. Syst. Evol. Microbiol.">
        <title>Complete genome sequence of Corynebacterium casei LMG S-19264T (=DSM 44701T), isolated from a smear-ripened cheese.</title>
        <authorList>
            <consortium name="US DOE Joint Genome Institute (JGI-PGF)"/>
            <person name="Walter F."/>
            <person name="Albersmeier A."/>
            <person name="Kalinowski J."/>
            <person name="Ruckert C."/>
        </authorList>
    </citation>
    <scope>NUCLEOTIDE SEQUENCE</scope>
    <source>
        <strain evidence="4">JCM 3091</strain>
    </source>
</reference>
<dbReference type="PANTHER" id="PTHR35807:SF3">
    <property type="entry name" value="BLL5740 PROTEIN"/>
    <property type="match status" value="1"/>
</dbReference>
<dbReference type="EMBL" id="BMQC01000011">
    <property type="protein sequence ID" value="GGK36792.1"/>
    <property type="molecule type" value="Genomic_DNA"/>
</dbReference>
<proteinExistence type="predicted"/>
<feature type="compositionally biased region" description="Acidic residues" evidence="1">
    <location>
        <begin position="504"/>
        <end position="518"/>
    </location>
</feature>
<dbReference type="InterPro" id="IPR018392">
    <property type="entry name" value="LysM"/>
</dbReference>
<dbReference type="Pfam" id="PF03704">
    <property type="entry name" value="BTAD"/>
    <property type="match status" value="1"/>
</dbReference>
<dbReference type="InterPro" id="IPR011990">
    <property type="entry name" value="TPR-like_helical_dom_sf"/>
</dbReference>
<dbReference type="PANTHER" id="PTHR35807">
    <property type="entry name" value="TRANSCRIPTIONAL REGULATOR REDD-RELATED"/>
    <property type="match status" value="1"/>
</dbReference>
<dbReference type="Gene3D" id="1.10.10.10">
    <property type="entry name" value="Winged helix-like DNA-binding domain superfamily/Winged helix DNA-binding domain"/>
    <property type="match status" value="1"/>
</dbReference>
<gene>
    <name evidence="4" type="ORF">GCM10010124_31810</name>
</gene>
<protein>
    <recommendedName>
        <fullName evidence="3">Bacterial transcriptional activator domain-containing protein</fullName>
    </recommendedName>
</protein>
<feature type="domain" description="Bacterial transcriptional activator" evidence="3">
    <location>
        <begin position="940"/>
        <end position="1078"/>
    </location>
</feature>
<dbReference type="InterPro" id="IPR051677">
    <property type="entry name" value="AfsR-DnrI-RedD_regulator"/>
</dbReference>
<reference evidence="4" key="2">
    <citation type="submission" date="2020-09" db="EMBL/GenBank/DDBJ databases">
        <authorList>
            <person name="Sun Q."/>
            <person name="Ohkuma M."/>
        </authorList>
    </citation>
    <scope>NUCLEOTIDE SEQUENCE</scope>
    <source>
        <strain evidence="4">JCM 3091</strain>
    </source>
</reference>
<feature type="transmembrane region" description="Helical" evidence="2">
    <location>
        <begin position="98"/>
        <end position="117"/>
    </location>
</feature>
<dbReference type="Pfam" id="PF01476">
    <property type="entry name" value="LysM"/>
    <property type="match status" value="1"/>
</dbReference>
<keyword evidence="2" id="KW-0812">Transmembrane</keyword>
<dbReference type="Proteomes" id="UP000662200">
    <property type="component" value="Unassembled WGS sequence"/>
</dbReference>
<keyword evidence="2" id="KW-1133">Transmembrane helix</keyword>
<dbReference type="Gene3D" id="1.25.40.10">
    <property type="entry name" value="Tetratricopeptide repeat domain"/>
    <property type="match status" value="1"/>
</dbReference>
<organism evidence="4 5">
    <name type="scientific">Pilimelia terevasa</name>
    <dbReference type="NCBI Taxonomy" id="53372"/>
    <lineage>
        <taxon>Bacteria</taxon>
        <taxon>Bacillati</taxon>
        <taxon>Actinomycetota</taxon>
        <taxon>Actinomycetes</taxon>
        <taxon>Micromonosporales</taxon>
        <taxon>Micromonosporaceae</taxon>
        <taxon>Pilimelia</taxon>
    </lineage>
</organism>
<dbReference type="SMART" id="SM01043">
    <property type="entry name" value="BTAD"/>
    <property type="match status" value="1"/>
</dbReference>
<evidence type="ECO:0000259" key="3">
    <source>
        <dbReference type="SMART" id="SM01043"/>
    </source>
</evidence>
<feature type="transmembrane region" description="Helical" evidence="2">
    <location>
        <begin position="52"/>
        <end position="78"/>
    </location>
</feature>
<sequence>MLTRILKAVAAVAAMAAILLGIPAALLTLGTNPVAAAAWAGEHLWEVDHSNIVLLGAITLTGWIAWLTLLQAFTAALLDHLRPGVRARPAIGVQRAMFTFLLGAVLTTATAGSWASAATPPVLPDRPAVAAIHDATPPAATDAHRPVLVHQGPGAGRSDMHVHTVQRGEHLLDVAERYYGSAEAYPRIVAANSGVTQPDGRSLQHCQTLIRQGWQLRIPQPTHGLDNPTDTSTDRVEPGTVTLVANQQSYDVTVGPGDNLYKLAQRWLGDGDRWPEIYKLNKHRHFADGRTLHTPRLIHPGWTLDLPGDARPPAGTKPKPPTPPSEPTPPREPGPTTPPPRAGPTGPATPTPTAPNSDDGVVTPTSGDQRPTGTPAGPQRPSTPATPAPARGIDLPGGSWVDVGLAAALTAAGVLVWAHRRRRYRPGHGHGVDRRDHDLKPLPAMLRYLRVRLVPTSDSTAAAAVAEPIEDWVEDLKPDTGGQHHHHDEDDGLDLAGQARTPDVDADPDTDDEAEETDPQPVQVGDAQPVVPAITGEHADLWPTAGLGLTGPGAHAAARGMLVAALASGTIELLHSRTQVIITAATLASLLGAAAVRVPESSRLLVTAGLEEALAELEAHALCRARLCQEHDTFSIGDLRDGDNPHVEDLPPLLLITDVGPATEQTRIAWSLSHHHRLDTHGILLGGWTHGDTVEVAADGTTTRASRPGLVERHRHGHSADLGRLTVLDTDQTLAMLITLAEAHNGQPAPDPHPEAPAVPTQPAVDPADTGGTHDEPSQTTSDARVNGHHVTPPAATTLDRLPPEPASNEETDAGDIESEPCADNTVTDAVEDSGTGFDGKIRILLLGRPTLPDNDRPGMLGGRGLALELLAYLAVNDGQASVDAIFEDLVPDKTFPRARQAINKALSLLRRALSDIGDGGDYVGRQGRHIALHTDRLDIDVLRLRSHLAKAKTANTGVARARHLRQALAAYGGTFADGEKWPWLAIPREAVHRDYIDAVLALAQELSAQPAEALTVLEPVIAAQPHAEVLYQEAMRAHAALGDDDGIRATRRRLTQALEDIDVEPNDDTTDLAARLLAEVARRAGRSRRDETR</sequence>
<name>A0A8J3FJE2_9ACTN</name>